<gene>
    <name evidence="1" type="ORF">A5742_16380</name>
</gene>
<evidence type="ECO:0000313" key="1">
    <source>
        <dbReference type="EMBL" id="OMC52542.1"/>
    </source>
</evidence>
<sequence length="108" mass="12182">MSANEARRFHWAKQREAKRVAEQLVFASAKCAGLPKNLPPSHVSIIWFAPDKRRRDPDGLGPFQKACLDSLVHYGAFEDDDHTHILSTTTSIKHDGPARIEIHITEEP</sequence>
<organism evidence="1 2">
    <name type="scientific">Mycolicibacterium fortuitum</name>
    <name type="common">Mycobacterium fortuitum</name>
    <dbReference type="NCBI Taxonomy" id="1766"/>
    <lineage>
        <taxon>Bacteria</taxon>
        <taxon>Bacillati</taxon>
        <taxon>Actinomycetota</taxon>
        <taxon>Actinomycetes</taxon>
        <taxon>Mycobacteriales</taxon>
        <taxon>Mycobacteriaceae</taxon>
        <taxon>Mycolicibacterium</taxon>
    </lineage>
</organism>
<dbReference type="AlphaFoldDB" id="A0ABD6QTT0"/>
<evidence type="ECO:0000313" key="2">
    <source>
        <dbReference type="Proteomes" id="UP000187001"/>
    </source>
</evidence>
<dbReference type="Gene3D" id="3.30.1330.70">
    <property type="entry name" value="Holliday junction resolvase RusA"/>
    <property type="match status" value="1"/>
</dbReference>
<proteinExistence type="predicted"/>
<dbReference type="Proteomes" id="UP000187001">
    <property type="component" value="Unassembled WGS sequence"/>
</dbReference>
<accession>A0ABD6QTT0</accession>
<comment type="caution">
    <text evidence="1">The sequence shown here is derived from an EMBL/GenBank/DDBJ whole genome shotgun (WGS) entry which is preliminary data.</text>
</comment>
<dbReference type="SUPFAM" id="SSF103084">
    <property type="entry name" value="Holliday junction resolvase RusA"/>
    <property type="match status" value="1"/>
</dbReference>
<name>A0ABD6QTT0_MYCFO</name>
<dbReference type="EMBL" id="MBER01000004">
    <property type="protein sequence ID" value="OMC52542.1"/>
    <property type="molecule type" value="Genomic_DNA"/>
</dbReference>
<dbReference type="InterPro" id="IPR036614">
    <property type="entry name" value="RusA-like_sf"/>
</dbReference>
<reference evidence="1 2" key="1">
    <citation type="submission" date="2016-07" db="EMBL/GenBank/DDBJ databases">
        <authorList>
            <person name="Sutton G."/>
            <person name="Brinkac L."/>
            <person name="Sanka R."/>
            <person name="Adams M."/>
            <person name="Lau E."/>
            <person name="Kumar A."/>
            <person name="Macaden R."/>
        </authorList>
    </citation>
    <scope>NUCLEOTIDE SEQUENCE [LARGE SCALE GENOMIC DNA]</scope>
    <source>
        <strain evidence="1 2">GA-0871</strain>
    </source>
</reference>
<protein>
    <submittedName>
        <fullName evidence="1">Uncharacterized protein</fullName>
    </submittedName>
</protein>